<evidence type="ECO:0000313" key="3">
    <source>
        <dbReference type="Proteomes" id="UP001522450"/>
    </source>
</evidence>
<comment type="caution">
    <text evidence="2">The sequence shown here is derived from an EMBL/GenBank/DDBJ whole genome shotgun (WGS) entry which is preliminary data.</text>
</comment>
<gene>
    <name evidence="2" type="ORF">GYN21_08315</name>
</gene>
<name>A0ABT0AU25_9LACT</name>
<accession>A0ABT0AU25</accession>
<sequence>MKKVIKISMLLLMLIVLSSCKKGVKINTKPAINEIYGYWIKFDTEDRRTNIDYSVKSEDVEKDKSLQINHDGFADFSEENLKDLAKYGDRYRAKYVNNDIVCLREDDGEIIRYHYFKKIDSDTMISIILYDDPLINRYKFPDEKLLAISTKDIYKRSNKQQRNEFVSAMDSNDKFVIKEYDRIRKNTLNKTNLDFYRKNFSGWNQLITDNGKEDISIEYKSLYGKYSKVIIDDYRSNTTDK</sequence>
<protein>
    <recommendedName>
        <fullName evidence="4">Lipoprotein</fullName>
    </recommendedName>
</protein>
<feature type="chain" id="PRO_5045641146" description="Lipoprotein" evidence="1">
    <location>
        <begin position="22"/>
        <end position="241"/>
    </location>
</feature>
<dbReference type="EMBL" id="JAAECS010000008">
    <property type="protein sequence ID" value="MCJ1990223.1"/>
    <property type="molecule type" value="Genomic_DNA"/>
</dbReference>
<organism evidence="2 3">
    <name type="scientific">Pseudolactococcus carnosus</name>
    <dbReference type="NCBI Taxonomy" id="2749961"/>
    <lineage>
        <taxon>Bacteria</taxon>
        <taxon>Bacillati</taxon>
        <taxon>Bacillota</taxon>
        <taxon>Bacilli</taxon>
        <taxon>Lactobacillales</taxon>
        <taxon>Streptococcaceae</taxon>
        <taxon>Pseudolactococcus</taxon>
    </lineage>
</organism>
<evidence type="ECO:0000313" key="2">
    <source>
        <dbReference type="EMBL" id="MCJ1990223.1"/>
    </source>
</evidence>
<dbReference type="PROSITE" id="PS51257">
    <property type="entry name" value="PROKAR_LIPOPROTEIN"/>
    <property type="match status" value="1"/>
</dbReference>
<dbReference type="Proteomes" id="UP001522450">
    <property type="component" value="Unassembled WGS sequence"/>
</dbReference>
<proteinExistence type="predicted"/>
<dbReference type="RefSeq" id="WP_097024904.1">
    <property type="nucleotide sequence ID" value="NZ_JAAECS010000008.1"/>
</dbReference>
<feature type="signal peptide" evidence="1">
    <location>
        <begin position="1"/>
        <end position="21"/>
    </location>
</feature>
<evidence type="ECO:0000256" key="1">
    <source>
        <dbReference type="SAM" id="SignalP"/>
    </source>
</evidence>
<keyword evidence="3" id="KW-1185">Reference proteome</keyword>
<reference evidence="2 3" key="1">
    <citation type="journal article" date="2022" name="Microbiol. Res.">
        <title>Comparative genome analysis, predicted lifestyle and antimicrobial strategies of Lactococcus carnosus and Lactococcus paracarnosus isolated from meat.</title>
        <authorList>
            <person name="Werum V."/>
            <person name="Ehrmann M."/>
            <person name="Vogel R."/>
            <person name="Hilgarth M."/>
        </authorList>
    </citation>
    <scope>NUCLEOTIDE SEQUENCE [LARGE SCALE GENOMIC DNA]</scope>
    <source>
        <strain evidence="2 3">TMW22177</strain>
    </source>
</reference>
<evidence type="ECO:0008006" key="4">
    <source>
        <dbReference type="Google" id="ProtNLM"/>
    </source>
</evidence>
<keyword evidence="1" id="KW-0732">Signal</keyword>